<reference evidence="3" key="1">
    <citation type="submission" date="2021-02" db="EMBL/GenBank/DDBJ databases">
        <authorList>
            <person name="Nowell W R."/>
        </authorList>
    </citation>
    <scope>NUCLEOTIDE SEQUENCE</scope>
</reference>
<feature type="compositionally biased region" description="Basic and acidic residues" evidence="1">
    <location>
        <begin position="245"/>
        <end position="260"/>
    </location>
</feature>
<feature type="compositionally biased region" description="Polar residues" evidence="1">
    <location>
        <begin position="288"/>
        <end position="298"/>
    </location>
</feature>
<name>A0A814H668_9BILA</name>
<comment type="caution">
    <text evidence="3">The sequence shown here is derived from an EMBL/GenBank/DDBJ whole genome shotgun (WGS) entry which is preliminary data.</text>
</comment>
<dbReference type="PANTHER" id="PTHR23098">
    <property type="entry name" value="AGAP001331-PA-RELATED"/>
    <property type="match status" value="1"/>
</dbReference>
<dbReference type="Proteomes" id="UP000663845">
    <property type="component" value="Unassembled WGS sequence"/>
</dbReference>
<feature type="compositionally biased region" description="Acidic residues" evidence="1">
    <location>
        <begin position="444"/>
        <end position="462"/>
    </location>
</feature>
<dbReference type="GO" id="GO:0005634">
    <property type="term" value="C:nucleus"/>
    <property type="evidence" value="ECO:0007669"/>
    <property type="project" value="TreeGrafter"/>
</dbReference>
<proteinExistence type="predicted"/>
<evidence type="ECO:0000313" key="3">
    <source>
        <dbReference type="EMBL" id="CAF1006335.1"/>
    </source>
</evidence>
<feature type="region of interest" description="Disordered" evidence="1">
    <location>
        <begin position="434"/>
        <end position="462"/>
    </location>
</feature>
<organism evidence="3 4">
    <name type="scientific">Adineta steineri</name>
    <dbReference type="NCBI Taxonomy" id="433720"/>
    <lineage>
        <taxon>Eukaryota</taxon>
        <taxon>Metazoa</taxon>
        <taxon>Spiralia</taxon>
        <taxon>Gnathifera</taxon>
        <taxon>Rotifera</taxon>
        <taxon>Eurotatoria</taxon>
        <taxon>Bdelloidea</taxon>
        <taxon>Adinetida</taxon>
        <taxon>Adinetidae</taxon>
        <taxon>Adineta</taxon>
    </lineage>
</organism>
<evidence type="ECO:0000259" key="2">
    <source>
        <dbReference type="Pfam" id="PF13873"/>
    </source>
</evidence>
<dbReference type="InterPro" id="IPR028002">
    <property type="entry name" value="Myb_DNA-bind_5"/>
</dbReference>
<evidence type="ECO:0000256" key="1">
    <source>
        <dbReference type="SAM" id="MobiDB-lite"/>
    </source>
</evidence>
<dbReference type="Pfam" id="PF13873">
    <property type="entry name" value="Myb_DNA-bind_5"/>
    <property type="match status" value="2"/>
</dbReference>
<feature type="region of interest" description="Disordered" evidence="1">
    <location>
        <begin position="223"/>
        <end position="298"/>
    </location>
</feature>
<dbReference type="PANTHER" id="PTHR23098:SF16">
    <property type="entry name" value="REGULATORY PROTEIN ZESTE"/>
    <property type="match status" value="1"/>
</dbReference>
<feature type="compositionally biased region" description="Low complexity" evidence="1">
    <location>
        <begin position="223"/>
        <end position="244"/>
    </location>
</feature>
<dbReference type="AlphaFoldDB" id="A0A814H668"/>
<feature type="domain" description="Myb/SANT-like DNA-binding" evidence="2">
    <location>
        <begin position="105"/>
        <end position="171"/>
    </location>
</feature>
<evidence type="ECO:0000313" key="4">
    <source>
        <dbReference type="Proteomes" id="UP000663845"/>
    </source>
</evidence>
<feature type="domain" description="Myb/SANT-like DNA-binding" evidence="2">
    <location>
        <begin position="20"/>
        <end position="97"/>
    </location>
</feature>
<feature type="compositionally biased region" description="Low complexity" evidence="1">
    <location>
        <begin position="354"/>
        <end position="364"/>
    </location>
</feature>
<dbReference type="EMBL" id="CAJNOG010000145">
    <property type="protein sequence ID" value="CAF1006335.1"/>
    <property type="molecule type" value="Genomic_DNA"/>
</dbReference>
<feature type="region of interest" description="Disordered" evidence="1">
    <location>
        <begin position="346"/>
        <end position="365"/>
    </location>
</feature>
<gene>
    <name evidence="3" type="ORF">JYZ213_LOCUS16280</name>
</gene>
<accession>A0A814H668</accession>
<sequence>MNDQTADLSSIDSFHVGRRRKPNFTDHEVLYIIDQYDNYKECLHSREASKSVIAQKQAIWKQITDNLNTNYPQVERTVEDVRRKWKKLQSEAKRESAAYRAAQLYIIDQYDNYKECLHSREASKSVIAQKQAIWKQITDNLNTNYPQVERTVEDVRRKWKKLQSEAKRESAAYRAAQLAGTSTSISNKQLNVYNRILNICRAPVTSTSHFPPNATLAAALQHQQLLQQHHQQIQQSNMNNNNNNNHHDMSFNEQSSDKVDSPSSDLGNGISVQLDSPGDESASLLGNEDNSPSPITNYQLTSNIQSYQPAHLSTVAISNNGQISKRTLDKRRKLLKSSVNQQVINNTSKSSYGQPQQQQQQQQQNSLRYESLIKRKRTLELTSQRLVYDKERLLIERKNLDIKLATNECENERIAIEKRRTELALQKLQSDISLSTNGNHNLSDQEDHEDNNSLDDMSDINE</sequence>
<protein>
    <recommendedName>
        <fullName evidence="2">Myb/SANT-like DNA-binding domain-containing protein</fullName>
    </recommendedName>
</protein>
<feature type="compositionally biased region" description="Polar residues" evidence="1">
    <location>
        <begin position="261"/>
        <end position="274"/>
    </location>
</feature>